<keyword evidence="2" id="KW-0479">Metal-binding</keyword>
<dbReference type="RefSeq" id="WP_021284341.1">
    <property type="nucleotide sequence ID" value="NZ_JAGGLL010000001.1"/>
</dbReference>
<evidence type="ECO:0000259" key="5">
    <source>
        <dbReference type="SMART" id="SM00849"/>
    </source>
</evidence>
<name>A0ABS4JY27_9CLOT</name>
<keyword evidence="7" id="KW-1185">Reference proteome</keyword>
<evidence type="ECO:0000256" key="4">
    <source>
        <dbReference type="ARBA" id="ARBA00022833"/>
    </source>
</evidence>
<dbReference type="Pfam" id="PF00753">
    <property type="entry name" value="Lactamase_B"/>
    <property type="match status" value="1"/>
</dbReference>
<keyword evidence="3" id="KW-0378">Hydrolase</keyword>
<dbReference type="EMBL" id="JAGGLL010000001">
    <property type="protein sequence ID" value="MBP2020439.1"/>
    <property type="molecule type" value="Genomic_DNA"/>
</dbReference>
<dbReference type="InterPro" id="IPR036866">
    <property type="entry name" value="RibonucZ/Hydroxyglut_hydro"/>
</dbReference>
<sequence length="200" mass="21603">MIVKKMMAGIYGANCYIVMDEESKEAVVLDPGGDVDDIEKVLQSLGAKVKYIALTHGHFDHTTGVDGLQAITKAEVAIGKEDNEMILKDVQYYGPFIEGGAHIILNNGDSLNFGKHTMKVIHTPGHTPGGVCFLIENMLFSGDTLFKGSIGRSDLAGGDGEALIRNIKERLVVLPKETIVYPGHGPSTTIGDEELYNPFL</sequence>
<evidence type="ECO:0000313" key="7">
    <source>
        <dbReference type="Proteomes" id="UP001519308"/>
    </source>
</evidence>
<dbReference type="PANTHER" id="PTHR46233">
    <property type="entry name" value="HYDROXYACYLGLUTATHIONE HYDROLASE GLOC"/>
    <property type="match status" value="1"/>
</dbReference>
<proteinExistence type="predicted"/>
<dbReference type="Gene3D" id="3.60.15.10">
    <property type="entry name" value="Ribonuclease Z/Hydroxyacylglutathione hydrolase-like"/>
    <property type="match status" value="1"/>
</dbReference>
<reference evidence="6 7" key="1">
    <citation type="submission" date="2021-03" db="EMBL/GenBank/DDBJ databases">
        <title>Genomic Encyclopedia of Type Strains, Phase IV (KMG-IV): sequencing the most valuable type-strain genomes for metagenomic binning, comparative biology and taxonomic classification.</title>
        <authorList>
            <person name="Goeker M."/>
        </authorList>
    </citation>
    <scope>NUCLEOTIDE SEQUENCE [LARGE SCALE GENOMIC DNA]</scope>
    <source>
        <strain evidence="6 7">DSM 28650</strain>
    </source>
</reference>
<keyword evidence="4" id="KW-0862">Zinc</keyword>
<accession>A0ABS4JY27</accession>
<comment type="cofactor">
    <cofactor evidence="1">
        <name>Zn(2+)</name>
        <dbReference type="ChEBI" id="CHEBI:29105"/>
    </cofactor>
</comment>
<dbReference type="CDD" id="cd06262">
    <property type="entry name" value="metallo-hydrolase-like_MBL-fold"/>
    <property type="match status" value="1"/>
</dbReference>
<dbReference type="Proteomes" id="UP001519308">
    <property type="component" value="Unassembled WGS sequence"/>
</dbReference>
<dbReference type="InterPro" id="IPR051453">
    <property type="entry name" value="MBL_Glyoxalase_II"/>
</dbReference>
<dbReference type="SUPFAM" id="SSF56281">
    <property type="entry name" value="Metallo-hydrolase/oxidoreductase"/>
    <property type="match status" value="1"/>
</dbReference>
<dbReference type="InterPro" id="IPR001279">
    <property type="entry name" value="Metallo-B-lactamas"/>
</dbReference>
<dbReference type="SMART" id="SM00849">
    <property type="entry name" value="Lactamase_B"/>
    <property type="match status" value="1"/>
</dbReference>
<dbReference type="PANTHER" id="PTHR46233:SF3">
    <property type="entry name" value="HYDROXYACYLGLUTATHIONE HYDROLASE GLOC"/>
    <property type="match status" value="1"/>
</dbReference>
<evidence type="ECO:0000256" key="3">
    <source>
        <dbReference type="ARBA" id="ARBA00022801"/>
    </source>
</evidence>
<gene>
    <name evidence="6" type="ORF">J2Z44_000220</name>
</gene>
<organism evidence="6 7">
    <name type="scientific">Clostridium punense</name>
    <dbReference type="NCBI Taxonomy" id="1054297"/>
    <lineage>
        <taxon>Bacteria</taxon>
        <taxon>Bacillati</taxon>
        <taxon>Bacillota</taxon>
        <taxon>Clostridia</taxon>
        <taxon>Eubacteriales</taxon>
        <taxon>Clostridiaceae</taxon>
        <taxon>Clostridium</taxon>
    </lineage>
</organism>
<protein>
    <submittedName>
        <fullName evidence="6">Glyoxylase-like metal-dependent hydrolase (Beta-lactamase superfamily II)</fullName>
    </submittedName>
</protein>
<evidence type="ECO:0000256" key="2">
    <source>
        <dbReference type="ARBA" id="ARBA00022723"/>
    </source>
</evidence>
<comment type="caution">
    <text evidence="6">The sequence shown here is derived from an EMBL/GenBank/DDBJ whole genome shotgun (WGS) entry which is preliminary data.</text>
</comment>
<feature type="domain" description="Metallo-beta-lactamase" evidence="5">
    <location>
        <begin position="12"/>
        <end position="184"/>
    </location>
</feature>
<evidence type="ECO:0000313" key="6">
    <source>
        <dbReference type="EMBL" id="MBP2020439.1"/>
    </source>
</evidence>
<evidence type="ECO:0000256" key="1">
    <source>
        <dbReference type="ARBA" id="ARBA00001947"/>
    </source>
</evidence>